<gene>
    <name evidence="5" type="ORF">LCGC14_0067490</name>
</gene>
<dbReference type="GO" id="GO:0004034">
    <property type="term" value="F:aldose 1-epimerase activity"/>
    <property type="evidence" value="ECO:0007669"/>
    <property type="project" value="TreeGrafter"/>
</dbReference>
<dbReference type="AlphaFoldDB" id="A0A0F9VQL7"/>
<protein>
    <recommendedName>
        <fullName evidence="6">Aldose 1-epimerase</fullName>
    </recommendedName>
</protein>
<dbReference type="Pfam" id="PF01263">
    <property type="entry name" value="Aldose_epim"/>
    <property type="match status" value="1"/>
</dbReference>
<evidence type="ECO:0000256" key="1">
    <source>
        <dbReference type="ARBA" id="ARBA00005028"/>
    </source>
</evidence>
<dbReference type="InterPro" id="IPR008183">
    <property type="entry name" value="Aldose_1/G6P_1-epimerase"/>
</dbReference>
<dbReference type="InterPro" id="IPR014718">
    <property type="entry name" value="GH-type_carb-bd"/>
</dbReference>
<dbReference type="GO" id="GO:0030246">
    <property type="term" value="F:carbohydrate binding"/>
    <property type="evidence" value="ECO:0007669"/>
    <property type="project" value="InterPro"/>
</dbReference>
<dbReference type="PANTHER" id="PTHR10091:SF0">
    <property type="entry name" value="GALACTOSE MUTAROTASE"/>
    <property type="match status" value="1"/>
</dbReference>
<evidence type="ECO:0000256" key="3">
    <source>
        <dbReference type="ARBA" id="ARBA00023235"/>
    </source>
</evidence>
<dbReference type="EMBL" id="LAZR01000016">
    <property type="protein sequence ID" value="KKO06330.1"/>
    <property type="molecule type" value="Genomic_DNA"/>
</dbReference>
<dbReference type="UniPathway" id="UPA00242"/>
<evidence type="ECO:0000256" key="4">
    <source>
        <dbReference type="ARBA" id="ARBA00023277"/>
    </source>
</evidence>
<dbReference type="InterPro" id="IPR047215">
    <property type="entry name" value="Galactose_mutarotase-like"/>
</dbReference>
<keyword evidence="3" id="KW-0413">Isomerase</keyword>
<organism evidence="5">
    <name type="scientific">marine sediment metagenome</name>
    <dbReference type="NCBI Taxonomy" id="412755"/>
    <lineage>
        <taxon>unclassified sequences</taxon>
        <taxon>metagenomes</taxon>
        <taxon>ecological metagenomes</taxon>
    </lineage>
</organism>
<reference evidence="5" key="1">
    <citation type="journal article" date="2015" name="Nature">
        <title>Complex archaea that bridge the gap between prokaryotes and eukaryotes.</title>
        <authorList>
            <person name="Spang A."/>
            <person name="Saw J.H."/>
            <person name="Jorgensen S.L."/>
            <person name="Zaremba-Niedzwiedzka K."/>
            <person name="Martijn J."/>
            <person name="Lind A.E."/>
            <person name="van Eijk R."/>
            <person name="Schleper C."/>
            <person name="Guy L."/>
            <person name="Ettema T.J."/>
        </authorList>
    </citation>
    <scope>NUCLEOTIDE SEQUENCE</scope>
</reference>
<dbReference type="SUPFAM" id="SSF74650">
    <property type="entry name" value="Galactose mutarotase-like"/>
    <property type="match status" value="1"/>
</dbReference>
<dbReference type="GO" id="GO:0033499">
    <property type="term" value="P:galactose catabolic process via UDP-galactose, Leloir pathway"/>
    <property type="evidence" value="ECO:0007669"/>
    <property type="project" value="TreeGrafter"/>
</dbReference>
<dbReference type="GO" id="GO:0005737">
    <property type="term" value="C:cytoplasm"/>
    <property type="evidence" value="ECO:0007669"/>
    <property type="project" value="TreeGrafter"/>
</dbReference>
<dbReference type="Gene3D" id="2.70.98.10">
    <property type="match status" value="1"/>
</dbReference>
<dbReference type="CDD" id="cd09019">
    <property type="entry name" value="galactose_mutarotase_like"/>
    <property type="match status" value="1"/>
</dbReference>
<dbReference type="PANTHER" id="PTHR10091">
    <property type="entry name" value="ALDOSE-1-EPIMERASE"/>
    <property type="match status" value="1"/>
</dbReference>
<dbReference type="InterPro" id="IPR011013">
    <property type="entry name" value="Gal_mutarotase_sf_dom"/>
</dbReference>
<keyword evidence="4" id="KW-0119">Carbohydrate metabolism</keyword>
<evidence type="ECO:0000256" key="2">
    <source>
        <dbReference type="ARBA" id="ARBA00006206"/>
    </source>
</evidence>
<proteinExistence type="inferred from homology"/>
<evidence type="ECO:0000313" key="5">
    <source>
        <dbReference type="EMBL" id="KKO06330.1"/>
    </source>
</evidence>
<comment type="similarity">
    <text evidence="2">Belongs to the aldose epimerase family.</text>
</comment>
<name>A0A0F9VQL7_9ZZZZ</name>
<evidence type="ECO:0008006" key="6">
    <source>
        <dbReference type="Google" id="ProtNLM"/>
    </source>
</evidence>
<dbReference type="PIRSF" id="PIRSF005096">
    <property type="entry name" value="GALM"/>
    <property type="match status" value="1"/>
</dbReference>
<dbReference type="GO" id="GO:0006006">
    <property type="term" value="P:glucose metabolic process"/>
    <property type="evidence" value="ECO:0007669"/>
    <property type="project" value="TreeGrafter"/>
</dbReference>
<comment type="caution">
    <text evidence="5">The sequence shown here is derived from an EMBL/GenBank/DDBJ whole genome shotgun (WGS) entry which is preliminary data.</text>
</comment>
<accession>A0A0F9VQL7</accession>
<sequence length="304" mass="34603">MKQVTISNAYLTLMVLDYGATIQKLLVKGENDEYTNVVVGYNHPSRYRLDDNVLGASVGRYAGRISEGGFTLDRERYPIYHEDGVHLHGGKEGFHQKYWIIDEVDKSDKPFVKLTYTSKHLEEGYPGNLTVSVTYKLMNNALQIIYEGITDRSTVINLTNHSYFKLDKSPYIDEYELQLNCPYRLETKENLLPTGDIIPVRKTGFDFLLPRKIGVQRLDAIFIKDIGNEKVAELHSKSSGITMKVYTNQPALVVYTPSDFPGICFEAQNYPDAPNQPDFPKSVLRPGDIYNNISIFKFDLDPPN</sequence>
<comment type="pathway">
    <text evidence="1">Carbohydrate metabolism; hexose metabolism.</text>
</comment>
<dbReference type="InterPro" id="IPR015443">
    <property type="entry name" value="Aldose_1-epimerase"/>
</dbReference>